<dbReference type="EMBL" id="WMEX01000012">
    <property type="protein sequence ID" value="MYL28161.1"/>
    <property type="molecule type" value="Genomic_DNA"/>
</dbReference>
<gene>
    <name evidence="2" type="ORF">GLW01_15330</name>
</gene>
<comment type="caution">
    <text evidence="2">The sequence shown here is derived from an EMBL/GenBank/DDBJ whole genome shotgun (WGS) entry which is preliminary data.</text>
</comment>
<evidence type="ECO:0000256" key="1">
    <source>
        <dbReference type="SAM" id="Phobius"/>
    </source>
</evidence>
<sequence length="331" mass="37154">MSEPNTDHEIAESEAPAENAGQSLNTPGFVLGVSVIGLSVLTGFYMGKHDIIAALLVVIVAYLIFMRVYDLRMGIRNVAKDLFQPGSTPHNWLSKQKSALQLGAALFFSVSLAVGFAVVLRSLHEIHSAFVIYPLLTAACIYLGFFRNKDLVTDSLSESMGSEDNKKLVQSLIRIGYSFVVLNLILVFILSAYDVHLFYSEPYLFNEYQEKAHERGIQFNGDNKVSRVFVNLGVVLDTVRSAAVNESLKELDFERNVSAFFVFYLLIGVLNFIKFSPLSLGVVLIYFSIRVRYLERLQKLFGIITAKAFAAWRLVKSLRKRKQIEEKNDAS</sequence>
<feature type="transmembrane region" description="Helical" evidence="1">
    <location>
        <begin position="28"/>
        <end position="45"/>
    </location>
</feature>
<reference evidence="2 3" key="1">
    <citation type="submission" date="2019-11" db="EMBL/GenBank/DDBJ databases">
        <title>Genome sequences of 17 halophilic strains isolated from different environments.</title>
        <authorList>
            <person name="Furrow R.E."/>
        </authorList>
    </citation>
    <scope>NUCLEOTIDE SEQUENCE [LARGE SCALE GENOMIC DNA]</scope>
    <source>
        <strain evidence="2 3">22507_15_FS</strain>
    </source>
</reference>
<organism evidence="2 3">
    <name type="scientific">Vreelandella halophila</name>
    <dbReference type="NCBI Taxonomy" id="86177"/>
    <lineage>
        <taxon>Bacteria</taxon>
        <taxon>Pseudomonadati</taxon>
        <taxon>Pseudomonadota</taxon>
        <taxon>Gammaproteobacteria</taxon>
        <taxon>Oceanospirillales</taxon>
        <taxon>Halomonadaceae</taxon>
        <taxon>Vreelandella</taxon>
    </lineage>
</organism>
<protein>
    <submittedName>
        <fullName evidence="2">Uncharacterized protein</fullName>
    </submittedName>
</protein>
<feature type="transmembrane region" description="Helical" evidence="1">
    <location>
        <begin position="175"/>
        <end position="193"/>
    </location>
</feature>
<feature type="transmembrane region" description="Helical" evidence="1">
    <location>
        <begin position="51"/>
        <end position="69"/>
    </location>
</feature>
<keyword evidence="1" id="KW-0812">Transmembrane</keyword>
<evidence type="ECO:0000313" key="2">
    <source>
        <dbReference type="EMBL" id="MYL28161.1"/>
    </source>
</evidence>
<name>A0A9X4YED5_9GAMM</name>
<dbReference type="RefSeq" id="WP_160899654.1">
    <property type="nucleotide sequence ID" value="NZ_WMEX01000012.1"/>
</dbReference>
<dbReference type="AlphaFoldDB" id="A0A9X4YED5"/>
<keyword evidence="1" id="KW-1133">Transmembrane helix</keyword>
<dbReference type="Proteomes" id="UP000460751">
    <property type="component" value="Unassembled WGS sequence"/>
</dbReference>
<feature type="transmembrane region" description="Helical" evidence="1">
    <location>
        <begin position="261"/>
        <end position="289"/>
    </location>
</feature>
<keyword evidence="1" id="KW-0472">Membrane</keyword>
<accession>A0A9X4YED5</accession>
<feature type="transmembrane region" description="Helical" evidence="1">
    <location>
        <begin position="99"/>
        <end position="120"/>
    </location>
</feature>
<keyword evidence="3" id="KW-1185">Reference proteome</keyword>
<feature type="transmembrane region" description="Helical" evidence="1">
    <location>
        <begin position="126"/>
        <end position="146"/>
    </location>
</feature>
<proteinExistence type="predicted"/>
<evidence type="ECO:0000313" key="3">
    <source>
        <dbReference type="Proteomes" id="UP000460751"/>
    </source>
</evidence>